<gene>
    <name evidence="2" type="ORF">FA13DRAFT_1741381</name>
</gene>
<evidence type="ECO:0000313" key="2">
    <source>
        <dbReference type="EMBL" id="TEB21998.1"/>
    </source>
</evidence>
<sequence length="487" mass="53352">MDDPENRFGPAKESPYDAYVAGLEALATQRQPTPPPRPVITSTARATSNKENTGPKPKPLTRATYQQKLALAKALTKLQEPSSEAKTKTRRKLKPQPRAANVEKNDEDTEVEDEDGTDVEGSGESNLPLPSPRKATAKMQTMVTRAPTRPRRTPVTIVRVPDNDNAAFDDFYSDEEKTWNPTRAELQAQYHNDSEDEDEKGDLGPAVEEAEEEPVKATTSKTASAFVVWKDGDTSATHEGAEDKASAPKRAPLGPKRVPSAMPNRYVRTNLMSPRAPTDETCRNLKRDRDEGDDEDSEGGDEENDENKDSWVPSKKRRVSGYYGTSMLVTVLHPSRMIASQAEDDHNKIHEDNGPSVNRPLPPIFERPSSEERESEEIEELLSFIEESPAGSPEPIGDTSVSVHLDGFDDNDVEIMPAPAPPAATFAPALAVAPPLPPPVIAPLLPSPVIVPSVRARRPRALGRDVVTVVGNRQIVYGQVFEDGKEV</sequence>
<feature type="region of interest" description="Disordered" evidence="1">
    <location>
        <begin position="347"/>
        <end position="373"/>
    </location>
</feature>
<dbReference type="EMBL" id="QPFP01000099">
    <property type="protein sequence ID" value="TEB21998.1"/>
    <property type="molecule type" value="Genomic_DNA"/>
</dbReference>
<proteinExistence type="predicted"/>
<feature type="region of interest" description="Disordered" evidence="1">
    <location>
        <begin position="1"/>
        <end position="317"/>
    </location>
</feature>
<reference evidence="2 3" key="1">
    <citation type="journal article" date="2019" name="Nat. Ecol. Evol.">
        <title>Megaphylogeny resolves global patterns of mushroom evolution.</title>
        <authorList>
            <person name="Varga T."/>
            <person name="Krizsan K."/>
            <person name="Foldi C."/>
            <person name="Dima B."/>
            <person name="Sanchez-Garcia M."/>
            <person name="Sanchez-Ramirez S."/>
            <person name="Szollosi G.J."/>
            <person name="Szarkandi J.G."/>
            <person name="Papp V."/>
            <person name="Albert L."/>
            <person name="Andreopoulos W."/>
            <person name="Angelini C."/>
            <person name="Antonin V."/>
            <person name="Barry K.W."/>
            <person name="Bougher N.L."/>
            <person name="Buchanan P."/>
            <person name="Buyck B."/>
            <person name="Bense V."/>
            <person name="Catcheside P."/>
            <person name="Chovatia M."/>
            <person name="Cooper J."/>
            <person name="Damon W."/>
            <person name="Desjardin D."/>
            <person name="Finy P."/>
            <person name="Geml J."/>
            <person name="Haridas S."/>
            <person name="Hughes K."/>
            <person name="Justo A."/>
            <person name="Karasinski D."/>
            <person name="Kautmanova I."/>
            <person name="Kiss B."/>
            <person name="Kocsube S."/>
            <person name="Kotiranta H."/>
            <person name="LaButti K.M."/>
            <person name="Lechner B.E."/>
            <person name="Liimatainen K."/>
            <person name="Lipzen A."/>
            <person name="Lukacs Z."/>
            <person name="Mihaltcheva S."/>
            <person name="Morgado L.N."/>
            <person name="Niskanen T."/>
            <person name="Noordeloos M.E."/>
            <person name="Ohm R.A."/>
            <person name="Ortiz-Santana B."/>
            <person name="Ovrebo C."/>
            <person name="Racz N."/>
            <person name="Riley R."/>
            <person name="Savchenko A."/>
            <person name="Shiryaev A."/>
            <person name="Soop K."/>
            <person name="Spirin V."/>
            <person name="Szebenyi C."/>
            <person name="Tomsovsky M."/>
            <person name="Tulloss R.E."/>
            <person name="Uehling J."/>
            <person name="Grigoriev I.V."/>
            <person name="Vagvolgyi C."/>
            <person name="Papp T."/>
            <person name="Martin F.M."/>
            <person name="Miettinen O."/>
            <person name="Hibbett D.S."/>
            <person name="Nagy L.G."/>
        </authorList>
    </citation>
    <scope>NUCLEOTIDE SEQUENCE [LARGE SCALE GENOMIC DNA]</scope>
    <source>
        <strain evidence="2 3">FP101781</strain>
    </source>
</reference>
<feature type="compositionally biased region" description="Low complexity" evidence="1">
    <location>
        <begin position="143"/>
        <end position="160"/>
    </location>
</feature>
<accession>A0A4Y7SK13</accession>
<feature type="compositionally biased region" description="Polar residues" evidence="1">
    <location>
        <begin position="40"/>
        <end position="52"/>
    </location>
</feature>
<feature type="compositionally biased region" description="Acidic residues" evidence="1">
    <location>
        <begin position="105"/>
        <end position="118"/>
    </location>
</feature>
<dbReference type="AlphaFoldDB" id="A0A4Y7SK13"/>
<protein>
    <submittedName>
        <fullName evidence="2">Uncharacterized protein</fullName>
    </submittedName>
</protein>
<comment type="caution">
    <text evidence="2">The sequence shown here is derived from an EMBL/GenBank/DDBJ whole genome shotgun (WGS) entry which is preliminary data.</text>
</comment>
<evidence type="ECO:0000313" key="3">
    <source>
        <dbReference type="Proteomes" id="UP000298030"/>
    </source>
</evidence>
<organism evidence="2 3">
    <name type="scientific">Coprinellus micaceus</name>
    <name type="common">Glistening ink-cap mushroom</name>
    <name type="synonym">Coprinus micaceus</name>
    <dbReference type="NCBI Taxonomy" id="71717"/>
    <lineage>
        <taxon>Eukaryota</taxon>
        <taxon>Fungi</taxon>
        <taxon>Dikarya</taxon>
        <taxon>Basidiomycota</taxon>
        <taxon>Agaricomycotina</taxon>
        <taxon>Agaricomycetes</taxon>
        <taxon>Agaricomycetidae</taxon>
        <taxon>Agaricales</taxon>
        <taxon>Agaricineae</taxon>
        <taxon>Psathyrellaceae</taxon>
        <taxon>Coprinellus</taxon>
    </lineage>
</organism>
<feature type="compositionally biased region" description="Basic and acidic residues" evidence="1">
    <location>
        <begin position="277"/>
        <end position="290"/>
    </location>
</feature>
<keyword evidence="3" id="KW-1185">Reference proteome</keyword>
<dbReference type="Proteomes" id="UP000298030">
    <property type="component" value="Unassembled WGS sequence"/>
</dbReference>
<name>A0A4Y7SK13_COPMI</name>
<feature type="compositionally biased region" description="Low complexity" evidence="1">
    <location>
        <begin position="66"/>
        <end position="79"/>
    </location>
</feature>
<evidence type="ECO:0000256" key="1">
    <source>
        <dbReference type="SAM" id="MobiDB-lite"/>
    </source>
</evidence>
<feature type="compositionally biased region" description="Acidic residues" evidence="1">
    <location>
        <begin position="291"/>
        <end position="306"/>
    </location>
</feature>